<organism evidence="2">
    <name type="scientific">Brassica napus</name>
    <name type="common">Rape</name>
    <dbReference type="NCBI Taxonomy" id="3708"/>
    <lineage>
        <taxon>Eukaryota</taxon>
        <taxon>Viridiplantae</taxon>
        <taxon>Streptophyta</taxon>
        <taxon>Embryophyta</taxon>
        <taxon>Tracheophyta</taxon>
        <taxon>Spermatophyta</taxon>
        <taxon>Magnoliopsida</taxon>
        <taxon>eudicotyledons</taxon>
        <taxon>Gunneridae</taxon>
        <taxon>Pentapetalae</taxon>
        <taxon>rosids</taxon>
        <taxon>malvids</taxon>
        <taxon>Brassicales</taxon>
        <taxon>Brassicaceae</taxon>
        <taxon>Brassiceae</taxon>
        <taxon>Brassica</taxon>
    </lineage>
</organism>
<reference evidence="2" key="1">
    <citation type="submission" date="2021-01" db="EMBL/GenBank/DDBJ databases">
        <authorList>
            <consortium name="Genoscope - CEA"/>
            <person name="William W."/>
        </authorList>
    </citation>
    <scope>NUCLEOTIDE SEQUENCE</scope>
</reference>
<sequence length="146" mass="16572">MNLLLHQTNTDPFTPLSLFLFPTDSLALPPNRKSTGDDQEDPHFPSSASNKFSVDGFIMDGSIVDESFVDRCIMDGSIEDGWVVYGFIIDDLFLGNLKIDRCPHRLIRTDLSTQMLSTPSLWTITLRLHLLIHSIYMLCNILTERL</sequence>
<protein>
    <submittedName>
        <fullName evidence="2">(rape) hypothetical protein</fullName>
    </submittedName>
</protein>
<evidence type="ECO:0000313" key="2">
    <source>
        <dbReference type="EMBL" id="CAF1962462.1"/>
    </source>
</evidence>
<dbReference type="EMBL" id="HG994371">
    <property type="protein sequence ID" value="CAF1962462.1"/>
    <property type="molecule type" value="Genomic_DNA"/>
</dbReference>
<dbReference type="Proteomes" id="UP001295469">
    <property type="component" value="Chromosome C07"/>
</dbReference>
<evidence type="ECO:0000256" key="1">
    <source>
        <dbReference type="SAM" id="MobiDB-lite"/>
    </source>
</evidence>
<name>A0A816LW15_BRANA</name>
<proteinExistence type="predicted"/>
<accession>A0A816LW15</accession>
<gene>
    <name evidence="2" type="ORF">DARMORV10_C07P11680.1</name>
</gene>
<dbReference type="AlphaFoldDB" id="A0A816LW15"/>
<feature type="region of interest" description="Disordered" evidence="1">
    <location>
        <begin position="30"/>
        <end position="49"/>
    </location>
</feature>